<keyword evidence="2" id="KW-1133">Transmembrane helix</keyword>
<organism evidence="3 4">
    <name type="scientific">Psilocybe cf. subviscida</name>
    <dbReference type="NCBI Taxonomy" id="2480587"/>
    <lineage>
        <taxon>Eukaryota</taxon>
        <taxon>Fungi</taxon>
        <taxon>Dikarya</taxon>
        <taxon>Basidiomycota</taxon>
        <taxon>Agaricomycotina</taxon>
        <taxon>Agaricomycetes</taxon>
        <taxon>Agaricomycetidae</taxon>
        <taxon>Agaricales</taxon>
        <taxon>Agaricineae</taxon>
        <taxon>Strophariaceae</taxon>
        <taxon>Psilocybe</taxon>
    </lineage>
</organism>
<evidence type="ECO:0000313" key="4">
    <source>
        <dbReference type="Proteomes" id="UP000567179"/>
    </source>
</evidence>
<evidence type="ECO:0000313" key="3">
    <source>
        <dbReference type="EMBL" id="KAF5317745.1"/>
    </source>
</evidence>
<feature type="transmembrane region" description="Helical" evidence="2">
    <location>
        <begin position="64"/>
        <end position="84"/>
    </location>
</feature>
<name>A0A8H5B714_9AGAR</name>
<feature type="region of interest" description="Disordered" evidence="1">
    <location>
        <begin position="216"/>
        <end position="238"/>
    </location>
</feature>
<accession>A0A8H5B714</accession>
<dbReference type="AlphaFoldDB" id="A0A8H5B714"/>
<feature type="compositionally biased region" description="Basic and acidic residues" evidence="1">
    <location>
        <begin position="216"/>
        <end position="230"/>
    </location>
</feature>
<feature type="transmembrane region" description="Helical" evidence="2">
    <location>
        <begin position="104"/>
        <end position="127"/>
    </location>
</feature>
<keyword evidence="2" id="KW-0472">Membrane</keyword>
<dbReference type="EMBL" id="JAACJJ010000032">
    <property type="protein sequence ID" value="KAF5317745.1"/>
    <property type="molecule type" value="Genomic_DNA"/>
</dbReference>
<sequence length="238" mass="25791">MGATGLAITSDTPLHGRLNYLLAFCAQLASLATTASATSLIALKIIRTTRESQMHYSYTRIVQILVESAALVSIVGLGVGSLQLVTYIQPYDMSTSSGRLLYQLLQYLAAVQTPIMVGDSVVVFIVVHHLNTASQGIGPTLIAFRVAEERSQTRDHATSTRTSPLSRLTFRRTAPGGNVDSLTPRTRASTIQFGQAHQSEQMDCVQAYVDIDARSDASGEKAKEIMKQRENISSTESI</sequence>
<evidence type="ECO:0000256" key="1">
    <source>
        <dbReference type="SAM" id="MobiDB-lite"/>
    </source>
</evidence>
<reference evidence="3 4" key="1">
    <citation type="journal article" date="2020" name="ISME J.">
        <title>Uncovering the hidden diversity of litter-decomposition mechanisms in mushroom-forming fungi.</title>
        <authorList>
            <person name="Floudas D."/>
            <person name="Bentzer J."/>
            <person name="Ahren D."/>
            <person name="Johansson T."/>
            <person name="Persson P."/>
            <person name="Tunlid A."/>
        </authorList>
    </citation>
    <scope>NUCLEOTIDE SEQUENCE [LARGE SCALE GENOMIC DNA]</scope>
    <source>
        <strain evidence="3 4">CBS 101986</strain>
    </source>
</reference>
<proteinExistence type="predicted"/>
<keyword evidence="4" id="KW-1185">Reference proteome</keyword>
<feature type="transmembrane region" description="Helical" evidence="2">
    <location>
        <begin position="20"/>
        <end position="43"/>
    </location>
</feature>
<gene>
    <name evidence="3" type="ORF">D9619_012549</name>
</gene>
<protein>
    <submittedName>
        <fullName evidence="3">Uncharacterized protein</fullName>
    </submittedName>
</protein>
<evidence type="ECO:0000256" key="2">
    <source>
        <dbReference type="SAM" id="Phobius"/>
    </source>
</evidence>
<keyword evidence="2" id="KW-0812">Transmembrane</keyword>
<dbReference type="OrthoDB" id="2945448at2759"/>
<comment type="caution">
    <text evidence="3">The sequence shown here is derived from an EMBL/GenBank/DDBJ whole genome shotgun (WGS) entry which is preliminary data.</text>
</comment>
<dbReference type="Proteomes" id="UP000567179">
    <property type="component" value="Unassembled WGS sequence"/>
</dbReference>